<dbReference type="SMART" id="SM00382">
    <property type="entry name" value="AAA"/>
    <property type="match status" value="1"/>
</dbReference>
<protein>
    <submittedName>
        <fullName evidence="10">ABC transporter ATP-binding protein</fullName>
    </submittedName>
</protein>
<evidence type="ECO:0000313" key="10">
    <source>
        <dbReference type="EMBL" id="MEF3115347.1"/>
    </source>
</evidence>
<keyword evidence="5 7" id="KW-1133">Transmembrane helix</keyword>
<evidence type="ECO:0000256" key="2">
    <source>
        <dbReference type="ARBA" id="ARBA00022692"/>
    </source>
</evidence>
<evidence type="ECO:0000256" key="6">
    <source>
        <dbReference type="ARBA" id="ARBA00023136"/>
    </source>
</evidence>
<evidence type="ECO:0000256" key="4">
    <source>
        <dbReference type="ARBA" id="ARBA00022840"/>
    </source>
</evidence>
<dbReference type="InterPro" id="IPR017871">
    <property type="entry name" value="ABC_transporter-like_CS"/>
</dbReference>
<keyword evidence="4 10" id="KW-0067">ATP-binding</keyword>
<keyword evidence="3" id="KW-0547">Nucleotide-binding</keyword>
<comment type="caution">
    <text evidence="10">The sequence shown here is derived from an EMBL/GenBank/DDBJ whole genome shotgun (WGS) entry which is preliminary data.</text>
</comment>
<dbReference type="SUPFAM" id="SSF90123">
    <property type="entry name" value="ABC transporter transmembrane region"/>
    <property type="match status" value="1"/>
</dbReference>
<feature type="domain" description="ABC transporter" evidence="8">
    <location>
        <begin position="330"/>
        <end position="561"/>
    </location>
</feature>
<dbReference type="InterPro" id="IPR036640">
    <property type="entry name" value="ABC1_TM_sf"/>
</dbReference>
<feature type="transmembrane region" description="Helical" evidence="7">
    <location>
        <begin position="21"/>
        <end position="43"/>
    </location>
</feature>
<dbReference type="InterPro" id="IPR003593">
    <property type="entry name" value="AAA+_ATPase"/>
</dbReference>
<dbReference type="PANTHER" id="PTHR43394">
    <property type="entry name" value="ATP-DEPENDENT PERMEASE MDL1, MITOCHONDRIAL"/>
    <property type="match status" value="1"/>
</dbReference>
<dbReference type="PANTHER" id="PTHR43394:SF1">
    <property type="entry name" value="ATP-BINDING CASSETTE SUB-FAMILY B MEMBER 10, MITOCHONDRIAL"/>
    <property type="match status" value="1"/>
</dbReference>
<evidence type="ECO:0000256" key="1">
    <source>
        <dbReference type="ARBA" id="ARBA00004651"/>
    </source>
</evidence>
<gene>
    <name evidence="10" type="ORF">RB636_19425</name>
</gene>
<keyword evidence="11" id="KW-1185">Reference proteome</keyword>
<organism evidence="10 11">
    <name type="scientific">Streptomyces chrestomyceticus</name>
    <dbReference type="NCBI Taxonomy" id="68185"/>
    <lineage>
        <taxon>Bacteria</taxon>
        <taxon>Bacillati</taxon>
        <taxon>Actinomycetota</taxon>
        <taxon>Actinomycetes</taxon>
        <taxon>Kitasatosporales</taxon>
        <taxon>Streptomycetaceae</taxon>
        <taxon>Streptomyces</taxon>
    </lineage>
</organism>
<dbReference type="PROSITE" id="PS50893">
    <property type="entry name" value="ABC_TRANSPORTER_2"/>
    <property type="match status" value="1"/>
</dbReference>
<dbReference type="InterPro" id="IPR027417">
    <property type="entry name" value="P-loop_NTPase"/>
</dbReference>
<feature type="transmembrane region" description="Helical" evidence="7">
    <location>
        <begin position="158"/>
        <end position="176"/>
    </location>
</feature>
<evidence type="ECO:0000313" key="11">
    <source>
        <dbReference type="Proteomes" id="UP001348265"/>
    </source>
</evidence>
<dbReference type="InterPro" id="IPR011527">
    <property type="entry name" value="ABC1_TM_dom"/>
</dbReference>
<dbReference type="PROSITE" id="PS00211">
    <property type="entry name" value="ABC_TRANSPORTER_1"/>
    <property type="match status" value="1"/>
</dbReference>
<dbReference type="PROSITE" id="PS50929">
    <property type="entry name" value="ABC_TM1F"/>
    <property type="match status" value="1"/>
</dbReference>
<evidence type="ECO:0000259" key="8">
    <source>
        <dbReference type="PROSITE" id="PS50893"/>
    </source>
</evidence>
<keyword evidence="6 7" id="KW-0472">Membrane</keyword>
<dbReference type="Proteomes" id="UP001348265">
    <property type="component" value="Unassembled WGS sequence"/>
</dbReference>
<dbReference type="InterPro" id="IPR003439">
    <property type="entry name" value="ABC_transporter-like_ATP-bd"/>
</dbReference>
<dbReference type="RefSeq" id="WP_331787544.1">
    <property type="nucleotide sequence ID" value="NZ_JAVFKM010000009.1"/>
</dbReference>
<dbReference type="CDD" id="cd03228">
    <property type="entry name" value="ABCC_MRP_Like"/>
    <property type="match status" value="1"/>
</dbReference>
<evidence type="ECO:0000256" key="3">
    <source>
        <dbReference type="ARBA" id="ARBA00022741"/>
    </source>
</evidence>
<dbReference type="Gene3D" id="1.20.1560.10">
    <property type="entry name" value="ABC transporter type 1, transmembrane domain"/>
    <property type="match status" value="1"/>
</dbReference>
<sequence length="568" mass="58859">MTVTPADRLLAGALRHSALRATALLLLTAASAGLGLALPAALGHTLDLLLDHRPAAGWLTLCAALTCLIVLLDALDGLLTGTTDARGTAWIRRRLTHHLLAAGPRATERYGTGDLVTRVVGNATHAGTAPTALAASVAAVLTPVGALVALALVDVWTAVAFLLGMPLLALLLRAFARETGDCVGRYQESQGDMAGRLVEAVGGARTIAAAGTQRREAARILAPLPGLAEHGHRMWHVLGRSTAQAAMLVPLLQIAVLCVAGVRLSQGALTVGALLAASRYAALATGVGQIVGRLNSLVHARAAARRIAEALEVPALPYGRRQLGAGDGTLKLHGVTVRRGDRAVLRGLDLTVPGGTSLAVVGRSGTGKSVLAAVAGRLADPDSGMITLDDVPLRDLSHDALRRAVGYAFERPALLGATLRDTLTLGSYAPGREEVEAAAEAACAAPFIHRLPDGYATPCADAPLSGGELQRLGLARAFAHAERLLVLDDATSSLDTVTELNVTHALLHDVKATTRIVIAHRAATAARADLVAWLDDGRIRALAPHAELWDLPAYRALFATAPKETAHV</sequence>
<dbReference type="Pfam" id="PF00664">
    <property type="entry name" value="ABC_membrane"/>
    <property type="match status" value="1"/>
</dbReference>
<name>A0ABU7WV12_9ACTN</name>
<evidence type="ECO:0000256" key="5">
    <source>
        <dbReference type="ARBA" id="ARBA00022989"/>
    </source>
</evidence>
<dbReference type="Gene3D" id="3.40.50.300">
    <property type="entry name" value="P-loop containing nucleotide triphosphate hydrolases"/>
    <property type="match status" value="1"/>
</dbReference>
<evidence type="ECO:0000256" key="7">
    <source>
        <dbReference type="SAM" id="Phobius"/>
    </source>
</evidence>
<dbReference type="GO" id="GO:0005524">
    <property type="term" value="F:ATP binding"/>
    <property type="evidence" value="ECO:0007669"/>
    <property type="project" value="UniProtKB-KW"/>
</dbReference>
<proteinExistence type="predicted"/>
<feature type="domain" description="ABC transmembrane type-1" evidence="9">
    <location>
        <begin position="23"/>
        <end position="299"/>
    </location>
</feature>
<dbReference type="Pfam" id="PF00005">
    <property type="entry name" value="ABC_tran"/>
    <property type="match status" value="1"/>
</dbReference>
<feature type="transmembrane region" description="Helical" evidence="7">
    <location>
        <begin position="132"/>
        <end position="152"/>
    </location>
</feature>
<reference evidence="10 11" key="1">
    <citation type="submission" date="2023-08" db="EMBL/GenBank/DDBJ databases">
        <authorList>
            <person name="Sharma P."/>
            <person name="Verma V."/>
            <person name="Mohan M.K."/>
            <person name="Dubey A.K."/>
        </authorList>
    </citation>
    <scope>NUCLEOTIDE SEQUENCE [LARGE SCALE GENOMIC DNA]</scope>
    <source>
        <strain evidence="10 11">ADP4</strain>
    </source>
</reference>
<evidence type="ECO:0000259" key="9">
    <source>
        <dbReference type="PROSITE" id="PS50929"/>
    </source>
</evidence>
<dbReference type="EMBL" id="JAVFKM010000009">
    <property type="protein sequence ID" value="MEF3115347.1"/>
    <property type="molecule type" value="Genomic_DNA"/>
</dbReference>
<feature type="transmembrane region" description="Helical" evidence="7">
    <location>
        <begin position="55"/>
        <end position="75"/>
    </location>
</feature>
<dbReference type="InterPro" id="IPR039421">
    <property type="entry name" value="Type_1_exporter"/>
</dbReference>
<feature type="transmembrane region" description="Helical" evidence="7">
    <location>
        <begin position="243"/>
        <end position="262"/>
    </location>
</feature>
<dbReference type="SUPFAM" id="SSF52540">
    <property type="entry name" value="P-loop containing nucleoside triphosphate hydrolases"/>
    <property type="match status" value="1"/>
</dbReference>
<keyword evidence="2 7" id="KW-0812">Transmembrane</keyword>
<comment type="subcellular location">
    <subcellularLocation>
        <location evidence="1">Cell membrane</location>
        <topology evidence="1">Multi-pass membrane protein</topology>
    </subcellularLocation>
</comment>
<accession>A0ABU7WV12</accession>